<keyword evidence="5" id="KW-1185">Reference proteome</keyword>
<evidence type="ECO:0008006" key="6">
    <source>
        <dbReference type="Google" id="ProtNLM"/>
    </source>
</evidence>
<dbReference type="PANTHER" id="PTHR36852:SF1">
    <property type="entry name" value="PROTEIN GVPL 2"/>
    <property type="match status" value="1"/>
</dbReference>
<evidence type="ECO:0000256" key="1">
    <source>
        <dbReference type="ARBA" id="ARBA00022987"/>
    </source>
</evidence>
<protein>
    <recommendedName>
        <fullName evidence="6">Gas vesicle synthesis protein GvpL/GvpF</fullName>
    </recommendedName>
</protein>
<keyword evidence="1" id="KW-0304">Gas vesicle</keyword>
<dbReference type="EMBL" id="JACJID010000002">
    <property type="protein sequence ID" value="MBA8925327.1"/>
    <property type="molecule type" value="Genomic_DNA"/>
</dbReference>
<comment type="caution">
    <text evidence="4">The sequence shown here is derived from an EMBL/GenBank/DDBJ whole genome shotgun (WGS) entry which is preliminary data.</text>
</comment>
<gene>
    <name evidence="4" type="ORF">BC739_002526</name>
</gene>
<accession>A0ABR6BF54</accession>
<comment type="subcellular location">
    <subcellularLocation>
        <location evidence="2">Gas vesicle</location>
    </subcellularLocation>
</comment>
<reference evidence="4 5" key="1">
    <citation type="submission" date="2020-08" db="EMBL/GenBank/DDBJ databases">
        <title>Genomic Encyclopedia of Archaeal and Bacterial Type Strains, Phase II (KMG-II): from individual species to whole genera.</title>
        <authorList>
            <person name="Goeker M."/>
        </authorList>
    </citation>
    <scope>NUCLEOTIDE SEQUENCE [LARGE SCALE GENOMIC DNA]</scope>
    <source>
        <strain evidence="4 5">DSM 43850</strain>
    </source>
</reference>
<sequence>MTNDFPDRACYVYGLVPGLTTLPENLPGAELRLVHHRELAAVVGEAPTDRPLGTRSDLLGHSAVLDQLARTAPVLPMRFGTVVPDERAVEREVLAAQHDLVSQALDRLNGKAQFVLGVRYLEQVVLTELLDEDRGISRLRAAVARLPERAGHHERVRLGEAVARALDRKRAGDAAVLEAALRSQAVAVEVREPADQYEVLDAAFLVELSRATAFEQAVDELAQRVGHRMRLRLLGPMAVYDFVGSLTGAE</sequence>
<dbReference type="PANTHER" id="PTHR36852">
    <property type="entry name" value="PROTEIN GVPL 2"/>
    <property type="match status" value="1"/>
</dbReference>
<evidence type="ECO:0000313" key="5">
    <source>
        <dbReference type="Proteomes" id="UP000517916"/>
    </source>
</evidence>
<dbReference type="InterPro" id="IPR009430">
    <property type="entry name" value="GvpL/GvpF"/>
</dbReference>
<name>A0ABR6BF54_9PSEU</name>
<evidence type="ECO:0000256" key="3">
    <source>
        <dbReference type="ARBA" id="ARBA00035643"/>
    </source>
</evidence>
<comment type="similarity">
    <text evidence="3">Belongs to the gas vesicle GvpF/GvpL family.</text>
</comment>
<evidence type="ECO:0000256" key="2">
    <source>
        <dbReference type="ARBA" id="ARBA00035108"/>
    </source>
</evidence>
<dbReference type="RefSeq" id="WP_025360017.1">
    <property type="nucleotide sequence ID" value="NZ_BAAABQ010000084.1"/>
</dbReference>
<organism evidence="4 5">
    <name type="scientific">Kutzneria viridogrisea</name>
    <dbReference type="NCBI Taxonomy" id="47990"/>
    <lineage>
        <taxon>Bacteria</taxon>
        <taxon>Bacillati</taxon>
        <taxon>Actinomycetota</taxon>
        <taxon>Actinomycetes</taxon>
        <taxon>Pseudonocardiales</taxon>
        <taxon>Pseudonocardiaceae</taxon>
        <taxon>Kutzneria</taxon>
    </lineage>
</organism>
<evidence type="ECO:0000313" key="4">
    <source>
        <dbReference type="EMBL" id="MBA8925327.1"/>
    </source>
</evidence>
<dbReference type="Proteomes" id="UP000517916">
    <property type="component" value="Unassembled WGS sequence"/>
</dbReference>
<dbReference type="Pfam" id="PF06386">
    <property type="entry name" value="GvpL_GvpF"/>
    <property type="match status" value="1"/>
</dbReference>
<proteinExistence type="inferred from homology"/>